<evidence type="ECO:0000256" key="1">
    <source>
        <dbReference type="SAM" id="SignalP"/>
    </source>
</evidence>
<keyword evidence="3" id="KW-1185">Reference proteome</keyword>
<proteinExistence type="predicted"/>
<organism evidence="2 3">
    <name type="scientific">Seiridium cardinale</name>
    <dbReference type="NCBI Taxonomy" id="138064"/>
    <lineage>
        <taxon>Eukaryota</taxon>
        <taxon>Fungi</taxon>
        <taxon>Dikarya</taxon>
        <taxon>Ascomycota</taxon>
        <taxon>Pezizomycotina</taxon>
        <taxon>Sordariomycetes</taxon>
        <taxon>Xylariomycetidae</taxon>
        <taxon>Amphisphaeriales</taxon>
        <taxon>Sporocadaceae</taxon>
        <taxon>Seiridium</taxon>
    </lineage>
</organism>
<accession>A0ABR2Y9K4</accession>
<evidence type="ECO:0000313" key="2">
    <source>
        <dbReference type="EMBL" id="KAK9783900.1"/>
    </source>
</evidence>
<protein>
    <recommendedName>
        <fullName evidence="4">Apple domain-containing protein</fullName>
    </recommendedName>
</protein>
<keyword evidence="1" id="KW-0732">Signal</keyword>
<evidence type="ECO:0008006" key="4">
    <source>
        <dbReference type="Google" id="ProtNLM"/>
    </source>
</evidence>
<feature type="chain" id="PRO_5045678592" description="Apple domain-containing protein" evidence="1">
    <location>
        <begin position="26"/>
        <end position="161"/>
    </location>
</feature>
<evidence type="ECO:0000313" key="3">
    <source>
        <dbReference type="Proteomes" id="UP001465668"/>
    </source>
</evidence>
<dbReference type="EMBL" id="JARVKM010000001">
    <property type="protein sequence ID" value="KAK9783900.1"/>
    <property type="molecule type" value="Genomic_DNA"/>
</dbReference>
<feature type="signal peptide" evidence="1">
    <location>
        <begin position="1"/>
        <end position="25"/>
    </location>
</feature>
<name>A0ABR2Y9K4_9PEZI</name>
<gene>
    <name evidence="2" type="ORF">SCAR479_00459</name>
</gene>
<reference evidence="2 3" key="1">
    <citation type="submission" date="2024-02" db="EMBL/GenBank/DDBJ databases">
        <title>First draft genome assembly of two strains of Seiridium cardinale.</title>
        <authorList>
            <person name="Emiliani G."/>
            <person name="Scali E."/>
        </authorList>
    </citation>
    <scope>NUCLEOTIDE SEQUENCE [LARGE SCALE GENOMIC DNA]</scope>
    <source>
        <strain evidence="2 3">BM-138-000479</strain>
    </source>
</reference>
<sequence length="161" mass="17742">MQRAASQARPTVTVLVLTLPLQSNAQGPTANLSDSKGLNLHEVEAERVALTSDSTNGVQFQVWCGRNIIEYTNPLDWTGKLNAILNMNRRGSATLQNCWDMCAADPKCQGTNWWWGKGGCGMNNFPEQSASIFRRGGKYKNPPDVAWIDPRVIALVAVPKR</sequence>
<comment type="caution">
    <text evidence="2">The sequence shown here is derived from an EMBL/GenBank/DDBJ whole genome shotgun (WGS) entry which is preliminary data.</text>
</comment>
<dbReference type="Proteomes" id="UP001465668">
    <property type="component" value="Unassembled WGS sequence"/>
</dbReference>